<feature type="compositionally biased region" description="Basic residues" evidence="1">
    <location>
        <begin position="753"/>
        <end position="762"/>
    </location>
</feature>
<dbReference type="RefSeq" id="YP_009483785.1">
    <property type="nucleotide sequence ID" value="NC_037667.1"/>
</dbReference>
<protein>
    <submittedName>
        <fullName evidence="2">Uncharacterized protein</fullName>
    </submittedName>
</protein>
<organism evidence="2">
    <name type="scientific">Pandoravirus quercus</name>
    <dbReference type="NCBI Taxonomy" id="2107709"/>
    <lineage>
        <taxon>Viruses</taxon>
        <taxon>Pandoravirus</taxon>
    </lineage>
</organism>
<dbReference type="Proteomes" id="UP000248852">
    <property type="component" value="Segment"/>
</dbReference>
<dbReference type="KEGG" id="vg:36844657"/>
<feature type="region of interest" description="Disordered" evidence="1">
    <location>
        <begin position="722"/>
        <end position="773"/>
    </location>
</feature>
<name>A0A2U7UAR4_9VIRU</name>
<dbReference type="PROSITE" id="PS51257">
    <property type="entry name" value="PROKAR_LIPOPROTEIN"/>
    <property type="match status" value="1"/>
</dbReference>
<evidence type="ECO:0000313" key="2">
    <source>
        <dbReference type="EMBL" id="AVK75516.1"/>
    </source>
</evidence>
<dbReference type="GeneID" id="36844657"/>
<reference evidence="2" key="1">
    <citation type="journal article" date="2018" name="Nat. Commun.">
        <title>Diversity and evolution of the emerging Pandoraviridae family.</title>
        <authorList>
            <person name="Legendre M."/>
            <person name="Fabre E."/>
            <person name="Poirot O."/>
            <person name="Jeudy S."/>
            <person name="Lartigue A."/>
            <person name="Alempic J.M."/>
            <person name="Beucher L."/>
            <person name="Philippe N."/>
            <person name="Bertaux L."/>
            <person name="Christo-Foroux E."/>
            <person name="Labadie K."/>
            <person name="Coute Y."/>
            <person name="Abergel C."/>
            <person name="Claverie J.M."/>
        </authorList>
    </citation>
    <scope>NUCLEOTIDE SEQUENCE [LARGE SCALE GENOMIC DNA]</scope>
    <source>
        <strain evidence="2">Quercus</strain>
    </source>
</reference>
<dbReference type="EMBL" id="MG011689">
    <property type="protein sequence ID" value="AVK75516.1"/>
    <property type="molecule type" value="Genomic_DNA"/>
</dbReference>
<proteinExistence type="predicted"/>
<evidence type="ECO:0000256" key="1">
    <source>
        <dbReference type="SAM" id="MobiDB-lite"/>
    </source>
</evidence>
<feature type="region of interest" description="Disordered" evidence="1">
    <location>
        <begin position="137"/>
        <end position="173"/>
    </location>
</feature>
<sequence length="773" mass="84794">MDVYRRQGTAVPGGREEGNGWATLGGILSVGCGELGMLVVRHLDPDSYVALASTSRSIRDLLGSDGMRRGCARLMQRGRVLDVWVDLAGYLELRREDDNGVASPHVVYVRCRREISRHVRYLVHACLDVQRRLETPESRPLSSPTVEPSHLLHPRDRLGHQNRNRAPPRPLGTRDEKAALATVHKCYATLAHAVWAMRRCIVRTLAGAVATNNVPVAYLCIDTAVRLTGSTLHALGFTPVADRFDPDWLDHYMHNHGKNRRAGLPASLLGNPFGSLLDGVDVDPPTHYEPWLTAASEVDERSWRPFDMSGFGFKKAFAHAVRVRTRSRVWALALFTTGLALGAYAKDAAIMDAWMHRVGRDRCDEIDEHISAYDFSLDAWCPVKWMAAIVSARTTVIGAADPLFDALSQGLSGVVRSAQVDPIDYHSDSIYRFYRHNVFRWPATPVMQHSWRVQCQAAVIAAQSAHGKATGFDASPLHARAARAAASCSGTTAVDNNKHSVLHLFADYRACLLPVPVETWPVADASAALDAIQSWCHSASTALLAGTLHPHQRLDLLRAAVSLVLHIGQVTTDSPRIEILDYVCRPVLVGALVGAVRRAAIRCPASMGVLMTLALVNLRQARALLWTLYDTAAHGYRCKHIVSLMNEPDPTDEPPADVDDADPDQQYDEARARIVYWSRLMASGFLAESGATDADARFALAEADTRRAAALTRIRPLPNAVVVPASQPVDPPTGRAAKRADHSRQPVGTVARPRAKRRRTNSKHGPPAAARQR</sequence>
<accession>A0A2U7UAR4</accession>
<gene>
    <name evidence="2" type="ORF">pqer_cds_1094</name>
</gene>